<comment type="similarity">
    <text evidence="2">Belongs to the MGMT family.</text>
</comment>
<dbReference type="GO" id="GO:0006281">
    <property type="term" value="P:DNA repair"/>
    <property type="evidence" value="ECO:0007669"/>
    <property type="project" value="UniProtKB-KW"/>
</dbReference>
<evidence type="ECO:0000259" key="9">
    <source>
        <dbReference type="Pfam" id="PF01035"/>
    </source>
</evidence>
<keyword evidence="11" id="KW-1185">Reference proteome</keyword>
<feature type="domain" description="Methylated-DNA-[protein]-cysteine S-methyltransferase DNA binding" evidence="9">
    <location>
        <begin position="96"/>
        <end position="176"/>
    </location>
</feature>
<evidence type="ECO:0000313" key="11">
    <source>
        <dbReference type="Proteomes" id="UP000293764"/>
    </source>
</evidence>
<name>A0A4Q5N0A2_9MICO</name>
<reference evidence="10 11" key="1">
    <citation type="submission" date="2019-01" db="EMBL/GenBank/DDBJ databases">
        <title>Novel species of Cellulomonas.</title>
        <authorList>
            <person name="Liu Q."/>
            <person name="Xin Y.-H."/>
        </authorList>
    </citation>
    <scope>NUCLEOTIDE SEQUENCE [LARGE SCALE GENOMIC DNA]</scope>
    <source>
        <strain evidence="10 11">HLT2-17</strain>
    </source>
</reference>
<evidence type="ECO:0000256" key="5">
    <source>
        <dbReference type="ARBA" id="ARBA00022679"/>
    </source>
</evidence>
<comment type="catalytic activity">
    <reaction evidence="8">
        <text>a 6-O-methyl-2'-deoxyguanosine in DNA + L-cysteinyl-[protein] = S-methyl-L-cysteinyl-[protein] + a 2'-deoxyguanosine in DNA</text>
        <dbReference type="Rhea" id="RHEA:24000"/>
        <dbReference type="Rhea" id="RHEA-COMP:10131"/>
        <dbReference type="Rhea" id="RHEA-COMP:10132"/>
        <dbReference type="Rhea" id="RHEA-COMP:11367"/>
        <dbReference type="Rhea" id="RHEA-COMP:11368"/>
        <dbReference type="ChEBI" id="CHEBI:29950"/>
        <dbReference type="ChEBI" id="CHEBI:82612"/>
        <dbReference type="ChEBI" id="CHEBI:85445"/>
        <dbReference type="ChEBI" id="CHEBI:85448"/>
        <dbReference type="EC" id="2.1.1.63"/>
    </reaction>
</comment>
<dbReference type="CDD" id="cd06445">
    <property type="entry name" value="ATase"/>
    <property type="match status" value="1"/>
</dbReference>
<keyword evidence="5 10" id="KW-0808">Transferase</keyword>
<dbReference type="OrthoDB" id="9802228at2"/>
<dbReference type="GO" id="GO:0032259">
    <property type="term" value="P:methylation"/>
    <property type="evidence" value="ECO:0007669"/>
    <property type="project" value="UniProtKB-KW"/>
</dbReference>
<comment type="caution">
    <text evidence="10">The sequence shown here is derived from an EMBL/GenBank/DDBJ whole genome shotgun (WGS) entry which is preliminary data.</text>
</comment>
<dbReference type="RefSeq" id="WP_130102231.1">
    <property type="nucleotide sequence ID" value="NZ_SDWW01000016.1"/>
</dbReference>
<keyword evidence="6" id="KW-0227">DNA damage</keyword>
<evidence type="ECO:0000256" key="8">
    <source>
        <dbReference type="ARBA" id="ARBA00049348"/>
    </source>
</evidence>
<dbReference type="PANTHER" id="PTHR10815">
    <property type="entry name" value="METHYLATED-DNA--PROTEIN-CYSTEINE METHYLTRANSFERASE"/>
    <property type="match status" value="1"/>
</dbReference>
<sequence length="222" mass="22216">MNTTPLTATAVPTPAGPLAFVVSPEDAVVRGAGFESVDRTVDRLPAELRARGVRTLSLAQATADPAMADVVEAVQRYVAGDVHALDTIAAEQPGGPFFQAVWTAMRAIPAGQTASYAELAASAGRPAAVRAAGSACARNRLAPFVPCHRVLRTGGGLGGYLYGLGTKRALLAHEGAVVGHESPAAAPAPTPAPVVSATPAAVTTPAVSTPVLSAAPVASGSR</sequence>
<dbReference type="PANTHER" id="PTHR10815:SF13">
    <property type="entry name" value="METHYLATED-DNA--PROTEIN-CYSTEINE METHYLTRANSFERASE"/>
    <property type="match status" value="1"/>
</dbReference>
<dbReference type="AlphaFoldDB" id="A0A4Q5N0A2"/>
<organism evidence="10 11">
    <name type="scientific">Pengzhenrongella frigida</name>
    <dbReference type="NCBI Taxonomy" id="1259133"/>
    <lineage>
        <taxon>Bacteria</taxon>
        <taxon>Bacillati</taxon>
        <taxon>Actinomycetota</taxon>
        <taxon>Actinomycetes</taxon>
        <taxon>Micrococcales</taxon>
        <taxon>Pengzhenrongella</taxon>
    </lineage>
</organism>
<keyword evidence="7" id="KW-0234">DNA repair</keyword>
<evidence type="ECO:0000256" key="1">
    <source>
        <dbReference type="ARBA" id="ARBA00001286"/>
    </source>
</evidence>
<comment type="catalytic activity">
    <reaction evidence="1">
        <text>a 4-O-methyl-thymidine in DNA + L-cysteinyl-[protein] = a thymidine in DNA + S-methyl-L-cysteinyl-[protein]</text>
        <dbReference type="Rhea" id="RHEA:53428"/>
        <dbReference type="Rhea" id="RHEA-COMP:10131"/>
        <dbReference type="Rhea" id="RHEA-COMP:10132"/>
        <dbReference type="Rhea" id="RHEA-COMP:13555"/>
        <dbReference type="Rhea" id="RHEA-COMP:13556"/>
        <dbReference type="ChEBI" id="CHEBI:29950"/>
        <dbReference type="ChEBI" id="CHEBI:82612"/>
        <dbReference type="ChEBI" id="CHEBI:137386"/>
        <dbReference type="ChEBI" id="CHEBI:137387"/>
        <dbReference type="EC" id="2.1.1.63"/>
    </reaction>
</comment>
<dbReference type="Gene3D" id="1.10.10.10">
    <property type="entry name" value="Winged helix-like DNA-binding domain superfamily/Winged helix DNA-binding domain"/>
    <property type="match status" value="1"/>
</dbReference>
<dbReference type="FunFam" id="1.10.10.10:FF:000214">
    <property type="entry name" value="Methylated-DNA--protein-cysteine methyltransferase"/>
    <property type="match status" value="1"/>
</dbReference>
<evidence type="ECO:0000256" key="6">
    <source>
        <dbReference type="ARBA" id="ARBA00022763"/>
    </source>
</evidence>
<evidence type="ECO:0000256" key="4">
    <source>
        <dbReference type="ARBA" id="ARBA00022603"/>
    </source>
</evidence>
<gene>
    <name evidence="10" type="ORF">EUA98_08435</name>
</gene>
<dbReference type="SUPFAM" id="SSF46767">
    <property type="entry name" value="Methylated DNA-protein cysteine methyltransferase, C-terminal domain"/>
    <property type="match status" value="1"/>
</dbReference>
<evidence type="ECO:0000256" key="7">
    <source>
        <dbReference type="ARBA" id="ARBA00023204"/>
    </source>
</evidence>
<dbReference type="EMBL" id="SDWW01000016">
    <property type="protein sequence ID" value="RYV51445.1"/>
    <property type="molecule type" value="Genomic_DNA"/>
</dbReference>
<dbReference type="Proteomes" id="UP000293764">
    <property type="component" value="Unassembled WGS sequence"/>
</dbReference>
<dbReference type="InterPro" id="IPR036217">
    <property type="entry name" value="MethylDNA_cys_MeTrfase_DNAb"/>
</dbReference>
<dbReference type="GO" id="GO:0003908">
    <property type="term" value="F:methylated-DNA-[protein]-cysteine S-methyltransferase activity"/>
    <property type="evidence" value="ECO:0007669"/>
    <property type="project" value="UniProtKB-EC"/>
</dbReference>
<evidence type="ECO:0000256" key="2">
    <source>
        <dbReference type="ARBA" id="ARBA00008711"/>
    </source>
</evidence>
<dbReference type="NCBIfam" id="TIGR00589">
    <property type="entry name" value="ogt"/>
    <property type="match status" value="1"/>
</dbReference>
<dbReference type="InterPro" id="IPR014048">
    <property type="entry name" value="MethylDNA_cys_MeTrfase_DNA-bd"/>
</dbReference>
<accession>A0A4Q5N0A2</accession>
<dbReference type="InterPro" id="IPR001497">
    <property type="entry name" value="MethylDNA_cys_MeTrfase_AS"/>
</dbReference>
<protein>
    <recommendedName>
        <fullName evidence="3">methylated-DNA--[protein]-cysteine S-methyltransferase</fullName>
        <ecNumber evidence="3">2.1.1.63</ecNumber>
    </recommendedName>
</protein>
<keyword evidence="4 10" id="KW-0489">Methyltransferase</keyword>
<evidence type="ECO:0000313" key="10">
    <source>
        <dbReference type="EMBL" id="RYV51445.1"/>
    </source>
</evidence>
<dbReference type="InterPro" id="IPR036388">
    <property type="entry name" value="WH-like_DNA-bd_sf"/>
</dbReference>
<dbReference type="EC" id="2.1.1.63" evidence="3"/>
<evidence type="ECO:0000256" key="3">
    <source>
        <dbReference type="ARBA" id="ARBA00011918"/>
    </source>
</evidence>
<proteinExistence type="inferred from homology"/>
<dbReference type="PROSITE" id="PS00374">
    <property type="entry name" value="MGMT"/>
    <property type="match status" value="1"/>
</dbReference>
<dbReference type="Pfam" id="PF01035">
    <property type="entry name" value="DNA_binding_1"/>
    <property type="match status" value="1"/>
</dbReference>